<dbReference type="PROSITE" id="PS51318">
    <property type="entry name" value="TAT"/>
    <property type="match status" value="1"/>
</dbReference>
<evidence type="ECO:0000256" key="1">
    <source>
        <dbReference type="ARBA" id="ARBA00007749"/>
    </source>
</evidence>
<evidence type="ECO:0000313" key="6">
    <source>
        <dbReference type="EMBL" id="GGB33070.1"/>
    </source>
</evidence>
<evidence type="ECO:0000313" key="7">
    <source>
        <dbReference type="Proteomes" id="UP000605148"/>
    </source>
</evidence>
<name>A0A916T7P5_9HYPH</name>
<dbReference type="GO" id="GO:0046872">
    <property type="term" value="F:metal ion binding"/>
    <property type="evidence" value="ECO:0007669"/>
    <property type="project" value="UniProtKB-KW"/>
</dbReference>
<dbReference type="OrthoDB" id="9773738at2"/>
<keyword evidence="2" id="KW-0479">Metal-binding</keyword>
<keyword evidence="3" id="KW-0378">Hydrolase</keyword>
<sequence length="324" mass="34312">MTSINVNLTRRGALLGGGGLIIGAGMAITAGPAFAAAEQQGEMVRPVARFMVGDFEVTTLLDGAVTVGEPQNTFGMNVDADTFAATSADNFIPADTFKAFFTPTVVNTGSELILFDTGVGEGGRPARGNMRAALQSAGYSPEQVDVVVLTHMHPDHIGGLMEAGAPAFPNARYVTGRAEYDFWAPMDPGSNGVARLVAQNVVPIAGNMTFLEDGGSVAPGVTAMAAFGHTPGHMTYMLESNGQQLLLVADMANHYVWSLAKPDWEVRFDMDKEAAAATRRRVLAMLAADRLPFVGYHMPFPAAGYVEVDGNGFRYVPVSYQLSL</sequence>
<dbReference type="Pfam" id="PF00753">
    <property type="entry name" value="Lactamase_B"/>
    <property type="match status" value="1"/>
</dbReference>
<dbReference type="EMBL" id="BMFA01000001">
    <property type="protein sequence ID" value="GGB33070.1"/>
    <property type="molecule type" value="Genomic_DNA"/>
</dbReference>
<organism evidence="6 7">
    <name type="scientific">Roseibium aquae</name>
    <dbReference type="NCBI Taxonomy" id="1323746"/>
    <lineage>
        <taxon>Bacteria</taxon>
        <taxon>Pseudomonadati</taxon>
        <taxon>Pseudomonadota</taxon>
        <taxon>Alphaproteobacteria</taxon>
        <taxon>Hyphomicrobiales</taxon>
        <taxon>Stappiaceae</taxon>
        <taxon>Roseibium</taxon>
    </lineage>
</organism>
<reference evidence="6" key="2">
    <citation type="submission" date="2020-09" db="EMBL/GenBank/DDBJ databases">
        <authorList>
            <person name="Sun Q."/>
            <person name="Zhou Y."/>
        </authorList>
    </citation>
    <scope>NUCLEOTIDE SEQUENCE</scope>
    <source>
        <strain evidence="6">CGMCC 1.12426</strain>
    </source>
</reference>
<dbReference type="PANTHER" id="PTHR42978:SF6">
    <property type="entry name" value="QUORUM-QUENCHING LACTONASE YTNP-RELATED"/>
    <property type="match status" value="1"/>
</dbReference>
<feature type="domain" description="Metallo-beta-lactamase" evidence="5">
    <location>
        <begin position="100"/>
        <end position="297"/>
    </location>
</feature>
<proteinExistence type="inferred from homology"/>
<dbReference type="InterPro" id="IPR051013">
    <property type="entry name" value="MBL_superfamily_lactonases"/>
</dbReference>
<dbReference type="InterPro" id="IPR001279">
    <property type="entry name" value="Metallo-B-lactamas"/>
</dbReference>
<evidence type="ECO:0000256" key="3">
    <source>
        <dbReference type="ARBA" id="ARBA00022801"/>
    </source>
</evidence>
<comment type="caution">
    <text evidence="6">The sequence shown here is derived from an EMBL/GenBank/DDBJ whole genome shotgun (WGS) entry which is preliminary data.</text>
</comment>
<evidence type="ECO:0000256" key="2">
    <source>
        <dbReference type="ARBA" id="ARBA00022723"/>
    </source>
</evidence>
<dbReference type="InterPro" id="IPR036866">
    <property type="entry name" value="RibonucZ/Hydroxyglut_hydro"/>
</dbReference>
<dbReference type="CDD" id="cd07720">
    <property type="entry name" value="OPHC2-like_MBL-fold"/>
    <property type="match status" value="1"/>
</dbReference>
<dbReference type="AlphaFoldDB" id="A0A916T7P5"/>
<keyword evidence="4" id="KW-0862">Zinc</keyword>
<dbReference type="Gene3D" id="3.60.15.10">
    <property type="entry name" value="Ribonuclease Z/Hydroxyacylglutathione hydrolase-like"/>
    <property type="match status" value="1"/>
</dbReference>
<dbReference type="GO" id="GO:0016787">
    <property type="term" value="F:hydrolase activity"/>
    <property type="evidence" value="ECO:0007669"/>
    <property type="project" value="UniProtKB-KW"/>
</dbReference>
<dbReference type="SMART" id="SM00849">
    <property type="entry name" value="Lactamase_B"/>
    <property type="match status" value="1"/>
</dbReference>
<dbReference type="Proteomes" id="UP000605148">
    <property type="component" value="Unassembled WGS sequence"/>
</dbReference>
<dbReference type="InterPro" id="IPR006311">
    <property type="entry name" value="TAT_signal"/>
</dbReference>
<reference evidence="6" key="1">
    <citation type="journal article" date="2014" name="Int. J. Syst. Evol. Microbiol.">
        <title>Complete genome sequence of Corynebacterium casei LMG S-19264T (=DSM 44701T), isolated from a smear-ripened cheese.</title>
        <authorList>
            <consortium name="US DOE Joint Genome Institute (JGI-PGF)"/>
            <person name="Walter F."/>
            <person name="Albersmeier A."/>
            <person name="Kalinowski J."/>
            <person name="Ruckert C."/>
        </authorList>
    </citation>
    <scope>NUCLEOTIDE SEQUENCE</scope>
    <source>
        <strain evidence="6">CGMCC 1.12426</strain>
    </source>
</reference>
<keyword evidence="7" id="KW-1185">Reference proteome</keyword>
<evidence type="ECO:0000256" key="4">
    <source>
        <dbReference type="ARBA" id="ARBA00022833"/>
    </source>
</evidence>
<comment type="similarity">
    <text evidence="1">Belongs to the metallo-beta-lactamase superfamily.</text>
</comment>
<dbReference type="SUPFAM" id="SSF56281">
    <property type="entry name" value="Metallo-hydrolase/oxidoreductase"/>
    <property type="match status" value="1"/>
</dbReference>
<dbReference type="PANTHER" id="PTHR42978">
    <property type="entry name" value="QUORUM-QUENCHING LACTONASE YTNP-RELATED-RELATED"/>
    <property type="match status" value="1"/>
</dbReference>
<gene>
    <name evidence="6" type="ORF">GCM10011316_01480</name>
</gene>
<dbReference type="RefSeq" id="WP_150493445.1">
    <property type="nucleotide sequence ID" value="NZ_BMFA01000001.1"/>
</dbReference>
<protein>
    <submittedName>
        <fullName evidence="6">MBL fold metallo-hydrolase</fullName>
    </submittedName>
</protein>
<accession>A0A916T7P5</accession>
<evidence type="ECO:0000259" key="5">
    <source>
        <dbReference type="SMART" id="SM00849"/>
    </source>
</evidence>